<dbReference type="InterPro" id="IPR013780">
    <property type="entry name" value="Glyco_hydro_b"/>
</dbReference>
<dbReference type="GO" id="GO:0005980">
    <property type="term" value="P:glycogen catabolic process"/>
    <property type="evidence" value="ECO:0007669"/>
    <property type="project" value="InterPro"/>
</dbReference>
<dbReference type="InterPro" id="IPR011837">
    <property type="entry name" value="Glycogen_debranch_GlgX"/>
</dbReference>
<evidence type="ECO:0000259" key="4">
    <source>
        <dbReference type="SMART" id="SM00642"/>
    </source>
</evidence>
<dbReference type="OrthoDB" id="3236218at2"/>
<dbReference type="InterPro" id="IPR006047">
    <property type="entry name" value="GH13_cat_dom"/>
</dbReference>
<dbReference type="SUPFAM" id="SSF81296">
    <property type="entry name" value="E set domains"/>
    <property type="match status" value="1"/>
</dbReference>
<dbReference type="RefSeq" id="WP_092694302.1">
    <property type="nucleotide sequence ID" value="NZ_FOGU01000007.1"/>
</dbReference>
<dbReference type="InterPro" id="IPR017853">
    <property type="entry name" value="GH"/>
</dbReference>
<dbReference type="STRING" id="641238.SAMN04490244_10798"/>
<accession>A0A1H9VGM9</accession>
<dbReference type="Pfam" id="PF02922">
    <property type="entry name" value="CBM_48"/>
    <property type="match status" value="1"/>
</dbReference>
<evidence type="ECO:0000313" key="6">
    <source>
        <dbReference type="Proteomes" id="UP000198885"/>
    </source>
</evidence>
<dbReference type="Gene3D" id="3.20.20.80">
    <property type="entry name" value="Glycosidases"/>
    <property type="match status" value="1"/>
</dbReference>
<comment type="similarity">
    <text evidence="1">Belongs to the glycosyl hydrolase 13 family.</text>
</comment>
<proteinExistence type="inferred from homology"/>
<reference evidence="5 6" key="1">
    <citation type="submission" date="2016-10" db="EMBL/GenBank/DDBJ databases">
        <authorList>
            <person name="de Groot N.N."/>
        </authorList>
    </citation>
    <scope>NUCLEOTIDE SEQUENCE [LARGE SCALE GENOMIC DNA]</scope>
    <source>
        <strain evidence="5 6">DSM 23042</strain>
    </source>
</reference>
<dbReference type="InterPro" id="IPR044505">
    <property type="entry name" value="GlgX_Isoamylase_N_E_set"/>
</dbReference>
<organism evidence="5 6">
    <name type="scientific">Tranquillimonas rosea</name>
    <dbReference type="NCBI Taxonomy" id="641238"/>
    <lineage>
        <taxon>Bacteria</taxon>
        <taxon>Pseudomonadati</taxon>
        <taxon>Pseudomonadota</taxon>
        <taxon>Alphaproteobacteria</taxon>
        <taxon>Rhodobacterales</taxon>
        <taxon>Roseobacteraceae</taxon>
        <taxon>Tranquillimonas</taxon>
    </lineage>
</organism>
<dbReference type="PANTHER" id="PTHR43002">
    <property type="entry name" value="GLYCOGEN DEBRANCHING ENZYME"/>
    <property type="match status" value="1"/>
</dbReference>
<dbReference type="Gene3D" id="2.60.40.1180">
    <property type="entry name" value="Golgi alpha-mannosidase II"/>
    <property type="match status" value="1"/>
</dbReference>
<gene>
    <name evidence="5" type="ORF">SAMN04490244_10798</name>
</gene>
<dbReference type="SUPFAM" id="SSF51011">
    <property type="entry name" value="Glycosyl hydrolase domain"/>
    <property type="match status" value="1"/>
</dbReference>
<dbReference type="SUPFAM" id="SSF51445">
    <property type="entry name" value="(Trans)glycosidases"/>
    <property type="match status" value="1"/>
</dbReference>
<keyword evidence="2" id="KW-0378">Hydrolase</keyword>
<evidence type="ECO:0000256" key="2">
    <source>
        <dbReference type="ARBA" id="ARBA00022801"/>
    </source>
</evidence>
<dbReference type="SMART" id="SM00642">
    <property type="entry name" value="Aamy"/>
    <property type="match status" value="1"/>
</dbReference>
<evidence type="ECO:0000313" key="5">
    <source>
        <dbReference type="EMBL" id="SES20718.1"/>
    </source>
</evidence>
<dbReference type="EMBL" id="FOGU01000007">
    <property type="protein sequence ID" value="SES20718.1"/>
    <property type="molecule type" value="Genomic_DNA"/>
</dbReference>
<protein>
    <submittedName>
        <fullName evidence="5">Glycogen operon protein</fullName>
    </submittedName>
</protein>
<evidence type="ECO:0000256" key="3">
    <source>
        <dbReference type="ARBA" id="ARBA00023295"/>
    </source>
</evidence>
<dbReference type="NCBIfam" id="TIGR02100">
    <property type="entry name" value="glgX_debranch"/>
    <property type="match status" value="1"/>
</dbReference>
<dbReference type="Gene3D" id="2.60.40.10">
    <property type="entry name" value="Immunoglobulins"/>
    <property type="match status" value="1"/>
</dbReference>
<evidence type="ECO:0000256" key="1">
    <source>
        <dbReference type="ARBA" id="ARBA00008061"/>
    </source>
</evidence>
<feature type="domain" description="Glycosyl hydrolase family 13 catalytic" evidence="4">
    <location>
        <begin position="147"/>
        <end position="569"/>
    </location>
</feature>
<dbReference type="GO" id="GO:0004135">
    <property type="term" value="F:amylo-alpha-1,6-glucosidase activity"/>
    <property type="evidence" value="ECO:0007669"/>
    <property type="project" value="InterPro"/>
</dbReference>
<dbReference type="AlphaFoldDB" id="A0A1H9VGM9"/>
<dbReference type="CDD" id="cd11326">
    <property type="entry name" value="AmyAc_Glg_debranch"/>
    <property type="match status" value="1"/>
</dbReference>
<name>A0A1H9VGM9_9RHOB</name>
<keyword evidence="3" id="KW-0326">Glycosidase</keyword>
<dbReference type="InterPro" id="IPR014756">
    <property type="entry name" value="Ig_E-set"/>
</dbReference>
<sequence>MSQSYPISAGRPAPLGATFDGDGVNFAVFSENARRMILCLFSGDGRDEIARIDLPERNGDVWHGYVSGLRPGQKYGFRAHGPYRPDEGHRFNHHKLLMDPYAKRLTGQPHWHDALMGFKVGAARKDLTFDSRDSAPYMPRSVVEDPSFSWGDDTPPRTPIPETVIYEAHVKGLTARYPKMDAPGTFLAMSSDPMLEHLTKLGITAVELLPAQAFLNDSFLVEKGLTNYWGYQTFGFFAPEPRYLDRGQIAEFQQMVARFHSAGIEVYLDVVYNHTCEGNELGPTLSFRGLDNASYYRLEQDARYYVNDTGTGNTVNVDHPMVLRMIMDSLRYWVETMHVDGFRFDLCSTLGRVDEGGFDRGAAFFDAVRQDPVLTRVKLIAEPWDIGPGGYQLGAFPPPFMEWNDKFRDTVRRFWRNDPGVTPMLADRLLGSATQFDHSGRPATSSVNLLTAHDGFTLHDVVSYRQKHNQANGENGNDGHGENFSDNMGVEGASDDPEIVAARDRRKRNMMATLLLSQGTPMLLAGDELGNSQFGNNNAYCQDNEISWLDWKNADRDFLEFTRRLIAFRKAHPVLRQKLFLHARERAIDGIEDVFWRRPDGEPMTSADWEDPDTACICVELRTASGTPRYAALETAVFAVLNAGPAETIILPEQPKGLSWWWEIDTARPEQSPGEPDNGSVNVAANSVAVLVLEVDE</sequence>
<dbReference type="InterPro" id="IPR013783">
    <property type="entry name" value="Ig-like_fold"/>
</dbReference>
<dbReference type="InterPro" id="IPR004193">
    <property type="entry name" value="Glyco_hydro_13_N"/>
</dbReference>
<dbReference type="CDD" id="cd02856">
    <property type="entry name" value="E_set_GDE_Isoamylase_N"/>
    <property type="match status" value="1"/>
</dbReference>
<keyword evidence="6" id="KW-1185">Reference proteome</keyword>
<dbReference type="Proteomes" id="UP000198885">
    <property type="component" value="Unassembled WGS sequence"/>
</dbReference>